<keyword evidence="2" id="KW-1185">Reference proteome</keyword>
<comment type="caution">
    <text evidence="1">The sequence shown here is derived from an EMBL/GenBank/DDBJ whole genome shotgun (WGS) entry which is preliminary data.</text>
</comment>
<organism evidence="1 2">
    <name type="scientific">Lagenidium giganteum</name>
    <dbReference type="NCBI Taxonomy" id="4803"/>
    <lineage>
        <taxon>Eukaryota</taxon>
        <taxon>Sar</taxon>
        <taxon>Stramenopiles</taxon>
        <taxon>Oomycota</taxon>
        <taxon>Peronosporomycetes</taxon>
        <taxon>Pythiales</taxon>
        <taxon>Pythiaceae</taxon>
    </lineage>
</organism>
<dbReference type="AlphaFoldDB" id="A0AAV2ZDA4"/>
<dbReference type="Proteomes" id="UP001146120">
    <property type="component" value="Unassembled WGS sequence"/>
</dbReference>
<gene>
    <name evidence="1" type="ORF">N0F65_007605</name>
</gene>
<sequence>MTLQDKLTGCAIAATYLAVVHQGASQFFRFHGLLSPQS</sequence>
<name>A0AAV2ZDA4_9STRA</name>
<evidence type="ECO:0000313" key="1">
    <source>
        <dbReference type="EMBL" id="DBA05443.1"/>
    </source>
</evidence>
<dbReference type="EMBL" id="DAKRPA010000001">
    <property type="protein sequence ID" value="DBA05443.1"/>
    <property type="molecule type" value="Genomic_DNA"/>
</dbReference>
<reference evidence="1" key="2">
    <citation type="journal article" date="2023" name="Microbiol Resour">
        <title>Decontamination and Annotation of the Draft Genome Sequence of the Oomycete Lagenidium giganteum ARSEF 373.</title>
        <authorList>
            <person name="Morgan W.R."/>
            <person name="Tartar A."/>
        </authorList>
    </citation>
    <scope>NUCLEOTIDE SEQUENCE</scope>
    <source>
        <strain evidence="1">ARSEF 373</strain>
    </source>
</reference>
<accession>A0AAV2ZDA4</accession>
<proteinExistence type="predicted"/>
<reference evidence="1" key="1">
    <citation type="submission" date="2022-11" db="EMBL/GenBank/DDBJ databases">
        <authorList>
            <person name="Morgan W.R."/>
            <person name="Tartar A."/>
        </authorList>
    </citation>
    <scope>NUCLEOTIDE SEQUENCE</scope>
    <source>
        <strain evidence="1">ARSEF 373</strain>
    </source>
</reference>
<protein>
    <submittedName>
        <fullName evidence="1">Uncharacterized protein</fullName>
    </submittedName>
</protein>
<evidence type="ECO:0000313" key="2">
    <source>
        <dbReference type="Proteomes" id="UP001146120"/>
    </source>
</evidence>